<keyword evidence="1" id="KW-1133">Transmembrane helix</keyword>
<gene>
    <name evidence="3" type="ORF">NA56DRAFT_755870</name>
</gene>
<keyword evidence="4" id="KW-1185">Reference proteome</keyword>
<evidence type="ECO:0000313" key="3">
    <source>
        <dbReference type="EMBL" id="PMD13281.1"/>
    </source>
</evidence>
<dbReference type="AlphaFoldDB" id="A0A2J6PGW0"/>
<evidence type="ECO:0000256" key="2">
    <source>
        <dbReference type="SAM" id="SignalP"/>
    </source>
</evidence>
<reference evidence="3 4" key="1">
    <citation type="submission" date="2016-05" db="EMBL/GenBank/DDBJ databases">
        <title>A degradative enzymes factory behind the ericoid mycorrhizal symbiosis.</title>
        <authorList>
            <consortium name="DOE Joint Genome Institute"/>
            <person name="Martino E."/>
            <person name="Morin E."/>
            <person name="Grelet G."/>
            <person name="Kuo A."/>
            <person name="Kohler A."/>
            <person name="Daghino S."/>
            <person name="Barry K."/>
            <person name="Choi C."/>
            <person name="Cichocki N."/>
            <person name="Clum A."/>
            <person name="Copeland A."/>
            <person name="Hainaut M."/>
            <person name="Haridas S."/>
            <person name="Labutti K."/>
            <person name="Lindquist E."/>
            <person name="Lipzen A."/>
            <person name="Khouja H.-R."/>
            <person name="Murat C."/>
            <person name="Ohm R."/>
            <person name="Olson A."/>
            <person name="Spatafora J."/>
            <person name="Veneault-Fourrey C."/>
            <person name="Henrissat B."/>
            <person name="Grigoriev I."/>
            <person name="Martin F."/>
            <person name="Perotto S."/>
        </authorList>
    </citation>
    <scope>NUCLEOTIDE SEQUENCE [LARGE SCALE GENOMIC DNA]</scope>
    <source>
        <strain evidence="3 4">UAMH 7357</strain>
    </source>
</reference>
<dbReference type="EMBL" id="KZ613533">
    <property type="protein sequence ID" value="PMD13281.1"/>
    <property type="molecule type" value="Genomic_DNA"/>
</dbReference>
<feature type="transmembrane region" description="Helical" evidence="1">
    <location>
        <begin position="97"/>
        <end position="116"/>
    </location>
</feature>
<protein>
    <submittedName>
        <fullName evidence="3">Uncharacterized protein</fullName>
    </submittedName>
</protein>
<sequence>MPIPHLPFFLLATLAMAAASFASETNVTSTSIYGTMYVNGKSLGTPWPIGLGMLFITFCFGLPGYLNPTKDDPDVLAQQSKKSSTWKALLRKFQTPLAIVTLLRCCGLGISAIIAIRGPPPYPLLSDSIYPLGLSAWLYWTRTAERKKYPALLIGLAIAMGLLGAPSLYLAYLEFRKGNTCMYTYMPNDQCLSPDLCDMLSLPSNFSCAAWPPSPSYVCSAGEVTKGFFGMIGAICMTLVFLVLVEQTFHVLVLKRKPAAGSRLVRITFLMGMAFGVVSLGIGYFGTSTPTAVHIGDCRNHISWQGDCGPCVSMLSPTSKNGYLDVWAATVKSDWLTIVALG</sequence>
<evidence type="ECO:0000256" key="1">
    <source>
        <dbReference type="SAM" id="Phobius"/>
    </source>
</evidence>
<feature type="chain" id="PRO_5014420425" evidence="2">
    <location>
        <begin position="23"/>
        <end position="342"/>
    </location>
</feature>
<keyword evidence="2" id="KW-0732">Signal</keyword>
<feature type="signal peptide" evidence="2">
    <location>
        <begin position="1"/>
        <end position="22"/>
    </location>
</feature>
<keyword evidence="1" id="KW-0812">Transmembrane</keyword>
<dbReference type="OrthoDB" id="10491568at2759"/>
<dbReference type="Proteomes" id="UP000235672">
    <property type="component" value="Unassembled WGS sequence"/>
</dbReference>
<feature type="transmembrane region" description="Helical" evidence="1">
    <location>
        <begin position="264"/>
        <end position="285"/>
    </location>
</feature>
<feature type="transmembrane region" description="Helical" evidence="1">
    <location>
        <begin position="152"/>
        <end position="172"/>
    </location>
</feature>
<keyword evidence="1" id="KW-0472">Membrane</keyword>
<evidence type="ECO:0000313" key="4">
    <source>
        <dbReference type="Proteomes" id="UP000235672"/>
    </source>
</evidence>
<feature type="transmembrane region" description="Helical" evidence="1">
    <location>
        <begin position="228"/>
        <end position="252"/>
    </location>
</feature>
<accession>A0A2J6PGW0</accession>
<feature type="transmembrane region" description="Helical" evidence="1">
    <location>
        <begin position="46"/>
        <end position="66"/>
    </location>
</feature>
<name>A0A2J6PGW0_9HELO</name>
<organism evidence="3 4">
    <name type="scientific">Hyaloscypha hepaticicola</name>
    <dbReference type="NCBI Taxonomy" id="2082293"/>
    <lineage>
        <taxon>Eukaryota</taxon>
        <taxon>Fungi</taxon>
        <taxon>Dikarya</taxon>
        <taxon>Ascomycota</taxon>
        <taxon>Pezizomycotina</taxon>
        <taxon>Leotiomycetes</taxon>
        <taxon>Helotiales</taxon>
        <taxon>Hyaloscyphaceae</taxon>
        <taxon>Hyaloscypha</taxon>
    </lineage>
</organism>
<proteinExistence type="predicted"/>